<evidence type="ECO:0000256" key="12">
    <source>
        <dbReference type="SAM" id="Phobius"/>
    </source>
</evidence>
<sequence>MHHRWNTFSKMVVLIALLILPLVLIYGYSNAVSVNTIRQELQEKNLNRLSFFTSQVDTIIDQLSIMSIIVSKDSSVLKLGESDRLLDSYEQVQAQEDIVQKLGLLSVTSSWRNTIIVYLPRTKQSISNDYFSSYDEEYLRAQTAKSWTYHSAGSKGAGGYFSKVLFSPLLVNRSLLEADAVVEVRFSESNMIRMLSDYKNEDRSGSSFFYRKGDDPIGEQGPTRATTEEIAGYLDGQTLDDAGYRTIDIGEDHYLVSYAKSASLGWYAIDYLPLKQVLQPIVKSRNLFYGALALILLFGLIATLVLYKQLRKPIMLLVRGVQKIQTGSYSHRLSYRPKNEFEFLFAKFNEMTEEIQRLLEKVYVENIRFREAKLKHLQSQISPHFLSNSLFFAKNMIAVDDKQAATDMIMNLADYFRYITKLEHTMTTLGEELALIENYLTIQNLRIQRFHYEIEVPEAMKELQIPRLLIQPIVENAIVHGVEKSEKYGIILISGEERDGEYRVTIDDNGQGVTEETVRSLRQRIAEPLDQENGCGVWNVHQRLSYQYDTQAGLTFEPSSLGGLRVVVHWPSDPLRQTEEEG</sequence>
<protein>
    <submittedName>
        <fullName evidence="14">Sensor histidine kinase</fullName>
        <ecNumber evidence="14">2.7.13.3</ecNumber>
    </submittedName>
</protein>
<dbReference type="RefSeq" id="WP_378049044.1">
    <property type="nucleotide sequence ID" value="NZ_JBHMDN010000020.1"/>
</dbReference>
<keyword evidence="10" id="KW-0902">Two-component regulatory system</keyword>
<evidence type="ECO:0000256" key="11">
    <source>
        <dbReference type="ARBA" id="ARBA00023136"/>
    </source>
</evidence>
<evidence type="ECO:0000256" key="7">
    <source>
        <dbReference type="ARBA" id="ARBA00022777"/>
    </source>
</evidence>
<evidence type="ECO:0000313" key="15">
    <source>
        <dbReference type="Proteomes" id="UP001596378"/>
    </source>
</evidence>
<keyword evidence="4 14" id="KW-0808">Transferase</keyword>
<proteinExistence type="predicted"/>
<evidence type="ECO:0000256" key="4">
    <source>
        <dbReference type="ARBA" id="ARBA00022679"/>
    </source>
</evidence>
<keyword evidence="6" id="KW-0547">Nucleotide-binding</keyword>
<dbReference type="InterPro" id="IPR036890">
    <property type="entry name" value="HATPase_C_sf"/>
</dbReference>
<dbReference type="Gene3D" id="6.10.340.10">
    <property type="match status" value="1"/>
</dbReference>
<evidence type="ECO:0000256" key="1">
    <source>
        <dbReference type="ARBA" id="ARBA00004651"/>
    </source>
</evidence>
<keyword evidence="7 14" id="KW-0418">Kinase</keyword>
<evidence type="ECO:0000259" key="13">
    <source>
        <dbReference type="PROSITE" id="PS50885"/>
    </source>
</evidence>
<organism evidence="14 15">
    <name type="scientific">Cohnella cellulosilytica</name>
    <dbReference type="NCBI Taxonomy" id="986710"/>
    <lineage>
        <taxon>Bacteria</taxon>
        <taxon>Bacillati</taxon>
        <taxon>Bacillota</taxon>
        <taxon>Bacilli</taxon>
        <taxon>Bacillales</taxon>
        <taxon>Paenibacillaceae</taxon>
        <taxon>Cohnella</taxon>
    </lineage>
</organism>
<evidence type="ECO:0000256" key="9">
    <source>
        <dbReference type="ARBA" id="ARBA00022989"/>
    </source>
</evidence>
<dbReference type="Pfam" id="PF02518">
    <property type="entry name" value="HATPase_c"/>
    <property type="match status" value="1"/>
</dbReference>
<dbReference type="SUPFAM" id="SSF55874">
    <property type="entry name" value="ATPase domain of HSP90 chaperone/DNA topoisomerase II/histidine kinase"/>
    <property type="match status" value="1"/>
</dbReference>
<feature type="domain" description="HAMP" evidence="13">
    <location>
        <begin position="308"/>
        <end position="360"/>
    </location>
</feature>
<dbReference type="SUPFAM" id="SSF158472">
    <property type="entry name" value="HAMP domain-like"/>
    <property type="match status" value="1"/>
</dbReference>
<keyword evidence="9 12" id="KW-1133">Transmembrane helix</keyword>
<keyword evidence="8" id="KW-0067">ATP-binding</keyword>
<dbReference type="EC" id="2.7.13.3" evidence="14"/>
<accession>A0ABW2FBL5</accession>
<dbReference type="SMART" id="SM00304">
    <property type="entry name" value="HAMP"/>
    <property type="match status" value="1"/>
</dbReference>
<evidence type="ECO:0000256" key="3">
    <source>
        <dbReference type="ARBA" id="ARBA00022553"/>
    </source>
</evidence>
<comment type="caution">
    <text evidence="14">The sequence shown here is derived from an EMBL/GenBank/DDBJ whole genome shotgun (WGS) entry which is preliminary data.</text>
</comment>
<evidence type="ECO:0000313" key="14">
    <source>
        <dbReference type="EMBL" id="MFC7149672.1"/>
    </source>
</evidence>
<dbReference type="PANTHER" id="PTHR34220">
    <property type="entry name" value="SENSOR HISTIDINE KINASE YPDA"/>
    <property type="match status" value="1"/>
</dbReference>
<reference evidence="15" key="1">
    <citation type="journal article" date="2019" name="Int. J. Syst. Evol. Microbiol.">
        <title>The Global Catalogue of Microorganisms (GCM) 10K type strain sequencing project: providing services to taxonomists for standard genome sequencing and annotation.</title>
        <authorList>
            <consortium name="The Broad Institute Genomics Platform"/>
            <consortium name="The Broad Institute Genome Sequencing Center for Infectious Disease"/>
            <person name="Wu L."/>
            <person name="Ma J."/>
        </authorList>
    </citation>
    <scope>NUCLEOTIDE SEQUENCE [LARGE SCALE GENOMIC DNA]</scope>
    <source>
        <strain evidence="15">KCTC 12907</strain>
    </source>
</reference>
<keyword evidence="2" id="KW-1003">Cell membrane</keyword>
<gene>
    <name evidence="14" type="ORF">ACFQMJ_14170</name>
</gene>
<name>A0ABW2FBL5_9BACL</name>
<dbReference type="InterPro" id="IPR010559">
    <property type="entry name" value="Sig_transdc_His_kin_internal"/>
</dbReference>
<dbReference type="InterPro" id="IPR003660">
    <property type="entry name" value="HAMP_dom"/>
</dbReference>
<keyword evidence="11 12" id="KW-0472">Membrane</keyword>
<dbReference type="GO" id="GO:0004673">
    <property type="term" value="F:protein histidine kinase activity"/>
    <property type="evidence" value="ECO:0007669"/>
    <property type="project" value="UniProtKB-EC"/>
</dbReference>
<dbReference type="InterPro" id="IPR003594">
    <property type="entry name" value="HATPase_dom"/>
</dbReference>
<dbReference type="Proteomes" id="UP001596378">
    <property type="component" value="Unassembled WGS sequence"/>
</dbReference>
<dbReference type="Pfam" id="PF06580">
    <property type="entry name" value="His_kinase"/>
    <property type="match status" value="1"/>
</dbReference>
<keyword evidence="3" id="KW-0597">Phosphoprotein</keyword>
<evidence type="ECO:0000256" key="10">
    <source>
        <dbReference type="ARBA" id="ARBA00023012"/>
    </source>
</evidence>
<feature type="transmembrane region" description="Helical" evidence="12">
    <location>
        <begin position="287"/>
        <end position="307"/>
    </location>
</feature>
<dbReference type="PANTHER" id="PTHR34220:SF11">
    <property type="entry name" value="SENSOR PROTEIN KINASE HPTS"/>
    <property type="match status" value="1"/>
</dbReference>
<evidence type="ECO:0000256" key="2">
    <source>
        <dbReference type="ARBA" id="ARBA00022475"/>
    </source>
</evidence>
<evidence type="ECO:0000256" key="6">
    <source>
        <dbReference type="ARBA" id="ARBA00022741"/>
    </source>
</evidence>
<keyword evidence="5 12" id="KW-0812">Transmembrane</keyword>
<dbReference type="Gene3D" id="3.30.565.10">
    <property type="entry name" value="Histidine kinase-like ATPase, C-terminal domain"/>
    <property type="match status" value="1"/>
</dbReference>
<dbReference type="InterPro" id="IPR050640">
    <property type="entry name" value="Bact_2-comp_sensor_kinase"/>
</dbReference>
<dbReference type="EMBL" id="JBHTAI010000008">
    <property type="protein sequence ID" value="MFC7149672.1"/>
    <property type="molecule type" value="Genomic_DNA"/>
</dbReference>
<dbReference type="PROSITE" id="PS50885">
    <property type="entry name" value="HAMP"/>
    <property type="match status" value="1"/>
</dbReference>
<dbReference type="CDD" id="cd06225">
    <property type="entry name" value="HAMP"/>
    <property type="match status" value="1"/>
</dbReference>
<evidence type="ECO:0000256" key="5">
    <source>
        <dbReference type="ARBA" id="ARBA00022692"/>
    </source>
</evidence>
<comment type="subcellular location">
    <subcellularLocation>
        <location evidence="1">Cell membrane</location>
        <topology evidence="1">Multi-pass membrane protein</topology>
    </subcellularLocation>
</comment>
<evidence type="ECO:0000256" key="8">
    <source>
        <dbReference type="ARBA" id="ARBA00022840"/>
    </source>
</evidence>
<keyword evidence="15" id="KW-1185">Reference proteome</keyword>